<dbReference type="EMBL" id="JAGIQF010000002">
    <property type="protein sequence ID" value="MBP0602412.1"/>
    <property type="molecule type" value="Genomic_DNA"/>
</dbReference>
<evidence type="ECO:0000313" key="1">
    <source>
        <dbReference type="EMBL" id="MBP0602412.1"/>
    </source>
</evidence>
<comment type="caution">
    <text evidence="1">The sequence shown here is derived from an EMBL/GenBank/DDBJ whole genome shotgun (WGS) entry which is preliminary data.</text>
</comment>
<dbReference type="InterPro" id="IPR035919">
    <property type="entry name" value="EAL_sf"/>
</dbReference>
<sequence length="284" mass="32703">MTGLFKQLKDHGVDILTYRMIGIERIESFNSKRKLSFNPTIINLFQPVVQDIHIASIFRSRQVNLPSIAIEGQPRLLEILYRPQEAVPPTSFYNSCDSISLIELTLLQLSDALINALKEKVTMFFFKVEYRILHAVEEALIYFSNIFSSYNISLYIEISHCPIIDNNITINSLVRLKEHDINLAVDNFLWQGGDWRKRYLSSGIFNCVKFGAPPSSQQEINDFKDCVLSLQEKYSLTTIISKIETKKQHDIALSSGSWAIQGFYYSKPRAVKLMDLYSFHTEKT</sequence>
<proteinExistence type="predicted"/>
<dbReference type="Gene3D" id="3.20.20.450">
    <property type="entry name" value="EAL domain"/>
    <property type="match status" value="1"/>
</dbReference>
<evidence type="ECO:0000313" key="2">
    <source>
        <dbReference type="Proteomes" id="UP000666661"/>
    </source>
</evidence>
<organism evidence="1 2">
    <name type="scientific">Aeromonas sanarellii</name>
    <dbReference type="NCBI Taxonomy" id="633415"/>
    <lineage>
        <taxon>Bacteria</taxon>
        <taxon>Pseudomonadati</taxon>
        <taxon>Pseudomonadota</taxon>
        <taxon>Gammaproteobacteria</taxon>
        <taxon>Aeromonadales</taxon>
        <taxon>Aeromonadaceae</taxon>
        <taxon>Aeromonas</taxon>
    </lineage>
</organism>
<gene>
    <name evidence="1" type="ORF">J8I01_07815</name>
</gene>
<keyword evidence="2" id="KW-1185">Reference proteome</keyword>
<accession>A0ABS4B4K4</accession>
<dbReference type="Proteomes" id="UP000666661">
    <property type="component" value="Unassembled WGS sequence"/>
</dbReference>
<dbReference type="RefSeq" id="WP_209793493.1">
    <property type="nucleotide sequence ID" value="NZ_JAGIQF010000002.1"/>
</dbReference>
<protein>
    <recommendedName>
        <fullName evidence="3">EAL domain-containing protein</fullName>
    </recommendedName>
</protein>
<evidence type="ECO:0008006" key="3">
    <source>
        <dbReference type="Google" id="ProtNLM"/>
    </source>
</evidence>
<reference evidence="1 2" key="1">
    <citation type="submission" date="2021-03" db="EMBL/GenBank/DDBJ databases">
        <title>Plant growth promoting bacteria isolated from wild legumes nodules and trapping Phaseolus vulgaris L. nodules in the center and southern Mexico.</title>
        <authorList>
            <person name="Estrada P."/>
        </authorList>
    </citation>
    <scope>NUCLEOTIDE SEQUENCE [LARGE SCALE GENOMIC DNA]</scope>
    <source>
        <strain evidence="1 2">MaGu-431</strain>
    </source>
</reference>
<name>A0ABS4B4K4_9GAMM</name>
<dbReference type="SUPFAM" id="SSF141868">
    <property type="entry name" value="EAL domain-like"/>
    <property type="match status" value="1"/>
</dbReference>